<protein>
    <submittedName>
        <fullName evidence="7">Fimbrial assembly protein</fullName>
    </submittedName>
</protein>
<dbReference type="InterPro" id="IPR008966">
    <property type="entry name" value="Adhesion_dom_sf"/>
</dbReference>
<feature type="signal peptide" evidence="5">
    <location>
        <begin position="1"/>
        <end position="23"/>
    </location>
</feature>
<dbReference type="GO" id="GO:0009289">
    <property type="term" value="C:pilus"/>
    <property type="evidence" value="ECO:0007669"/>
    <property type="project" value="UniProtKB-SubCell"/>
</dbReference>
<evidence type="ECO:0000256" key="2">
    <source>
        <dbReference type="ARBA" id="ARBA00006671"/>
    </source>
</evidence>
<dbReference type="InterPro" id="IPR050263">
    <property type="entry name" value="Bact_Fimbrial_Adh_Pro"/>
</dbReference>
<dbReference type="InterPro" id="IPR036937">
    <property type="entry name" value="Adhesion_dom_fimbrial_sf"/>
</dbReference>
<dbReference type="SUPFAM" id="SSF49401">
    <property type="entry name" value="Bacterial adhesins"/>
    <property type="match status" value="1"/>
</dbReference>
<dbReference type="NCBIfam" id="NF011835">
    <property type="entry name" value="PRK15307.1"/>
    <property type="match status" value="1"/>
</dbReference>
<evidence type="ECO:0000259" key="6">
    <source>
        <dbReference type="Pfam" id="PF00419"/>
    </source>
</evidence>
<dbReference type="GeneID" id="92384766"/>
<keyword evidence="4" id="KW-0281">Fimbrium</keyword>
<feature type="domain" description="Fimbrial-type adhesion" evidence="6">
    <location>
        <begin position="35"/>
        <end position="203"/>
    </location>
</feature>
<dbReference type="RefSeq" id="WP_107534716.1">
    <property type="nucleotide sequence ID" value="NZ_JAXROK010000006.1"/>
</dbReference>
<evidence type="ECO:0000313" key="8">
    <source>
        <dbReference type="Proteomes" id="UP000291623"/>
    </source>
</evidence>
<name>A0AAE8UCR6_9ENTR</name>
<dbReference type="Gene3D" id="2.60.40.1090">
    <property type="entry name" value="Fimbrial-type adhesion domain"/>
    <property type="match status" value="1"/>
</dbReference>
<feature type="chain" id="PRO_5042233157" evidence="5">
    <location>
        <begin position="24"/>
        <end position="204"/>
    </location>
</feature>
<gene>
    <name evidence="7" type="ORF">E0L16_08210</name>
</gene>
<dbReference type="PANTHER" id="PTHR33420">
    <property type="entry name" value="FIMBRIAL SUBUNIT ELFA-RELATED"/>
    <property type="match status" value="1"/>
</dbReference>
<dbReference type="Proteomes" id="UP000291623">
    <property type="component" value="Unassembled WGS sequence"/>
</dbReference>
<dbReference type="EMBL" id="SJON01000004">
    <property type="protein sequence ID" value="TCB88132.1"/>
    <property type="molecule type" value="Genomic_DNA"/>
</dbReference>
<keyword evidence="3 5" id="KW-0732">Signal</keyword>
<comment type="caution">
    <text evidence="7">The sequence shown here is derived from an EMBL/GenBank/DDBJ whole genome shotgun (WGS) entry which is preliminary data.</text>
</comment>
<evidence type="ECO:0000256" key="3">
    <source>
        <dbReference type="ARBA" id="ARBA00022729"/>
    </source>
</evidence>
<dbReference type="PANTHER" id="PTHR33420:SF3">
    <property type="entry name" value="FIMBRIAL SUBUNIT ELFA"/>
    <property type="match status" value="1"/>
</dbReference>
<evidence type="ECO:0000256" key="5">
    <source>
        <dbReference type="SAM" id="SignalP"/>
    </source>
</evidence>
<dbReference type="AlphaFoldDB" id="A0AAE8UCR6"/>
<proteinExistence type="inferred from homology"/>
<comment type="similarity">
    <text evidence="2">Belongs to the fimbrial protein family.</text>
</comment>
<evidence type="ECO:0000256" key="1">
    <source>
        <dbReference type="ARBA" id="ARBA00004561"/>
    </source>
</evidence>
<evidence type="ECO:0000313" key="7">
    <source>
        <dbReference type="EMBL" id="TCB88132.1"/>
    </source>
</evidence>
<reference evidence="7 8" key="1">
    <citation type="submission" date="2019-02" db="EMBL/GenBank/DDBJ databases">
        <title>The draft genome of Enterobacter spp. strains.</title>
        <authorList>
            <person name="Wang C."/>
            <person name="Feng Y."/>
            <person name="Zong Z."/>
        </authorList>
    </citation>
    <scope>NUCLEOTIDE SEQUENCE [LARGE SCALE GENOMIC DNA]</scope>
    <source>
        <strain evidence="7 8">WCHEQ120003</strain>
    </source>
</reference>
<accession>A0AAE8UCR6</accession>
<dbReference type="Pfam" id="PF00419">
    <property type="entry name" value="Fimbrial"/>
    <property type="match status" value="1"/>
</dbReference>
<evidence type="ECO:0000256" key="4">
    <source>
        <dbReference type="ARBA" id="ARBA00023263"/>
    </source>
</evidence>
<organism evidence="7 8">
    <name type="scientific">Enterobacter quasihormaechei</name>
    <dbReference type="NCBI Taxonomy" id="2529382"/>
    <lineage>
        <taxon>Bacteria</taxon>
        <taxon>Pseudomonadati</taxon>
        <taxon>Pseudomonadota</taxon>
        <taxon>Gammaproteobacteria</taxon>
        <taxon>Enterobacterales</taxon>
        <taxon>Enterobacteriaceae</taxon>
        <taxon>Enterobacter</taxon>
    </lineage>
</organism>
<sequence length="204" mass="20938">MSLNKLGLATVVALVLSAGSAMADEGIPSDTGTVTFHGMVSNNTCKVSLDQKINQEGNDFDVNLDTVFVKDFGTALGTTSTLGEKKFALTLTGCDSATVAKASAQFDSWAGSASTDGGLLVPPGNTQGAAKNVNLVLSNDGNSVTEQVKLDQANNTQKATIDANGAGALYYRVAYTQGQGWDAASNPVSAGVVQAQAAFTMIYE</sequence>
<dbReference type="GO" id="GO:0043709">
    <property type="term" value="P:cell adhesion involved in single-species biofilm formation"/>
    <property type="evidence" value="ECO:0007669"/>
    <property type="project" value="TreeGrafter"/>
</dbReference>
<comment type="subcellular location">
    <subcellularLocation>
        <location evidence="1">Fimbrium</location>
    </subcellularLocation>
</comment>
<dbReference type="InterPro" id="IPR000259">
    <property type="entry name" value="Adhesion_dom_fimbrial"/>
</dbReference>